<dbReference type="Proteomes" id="UP000553632">
    <property type="component" value="Unassembled WGS sequence"/>
</dbReference>
<dbReference type="EMBL" id="JABANO010006090">
    <property type="protein sequence ID" value="KAF4752386.1"/>
    <property type="molecule type" value="Genomic_DNA"/>
</dbReference>
<evidence type="ECO:0000313" key="3">
    <source>
        <dbReference type="Proteomes" id="UP000553632"/>
    </source>
</evidence>
<feature type="region of interest" description="Disordered" evidence="1">
    <location>
        <begin position="28"/>
        <end position="59"/>
    </location>
</feature>
<feature type="non-terminal residue" evidence="2">
    <location>
        <position position="1"/>
    </location>
</feature>
<protein>
    <submittedName>
        <fullName evidence="2">Uncharacterized protein</fullName>
    </submittedName>
</protein>
<gene>
    <name evidence="2" type="ORF">FOZ63_010659</name>
</gene>
<proteinExistence type="predicted"/>
<evidence type="ECO:0000313" key="2">
    <source>
        <dbReference type="EMBL" id="KAF4752386.1"/>
    </source>
</evidence>
<dbReference type="AlphaFoldDB" id="A0A7J6U6K6"/>
<feature type="compositionally biased region" description="Low complexity" evidence="1">
    <location>
        <begin position="30"/>
        <end position="42"/>
    </location>
</feature>
<evidence type="ECO:0000256" key="1">
    <source>
        <dbReference type="SAM" id="MobiDB-lite"/>
    </source>
</evidence>
<keyword evidence="3" id="KW-1185">Reference proteome</keyword>
<reference evidence="2 3" key="1">
    <citation type="submission" date="2020-04" db="EMBL/GenBank/DDBJ databases">
        <title>Perkinsus olseni comparative genomics.</title>
        <authorList>
            <person name="Bogema D.R."/>
        </authorList>
    </citation>
    <scope>NUCLEOTIDE SEQUENCE [LARGE SCALE GENOMIC DNA]</scope>
    <source>
        <strain evidence="2 3">ATCC PRA-207</strain>
    </source>
</reference>
<dbReference type="OMA" id="EFEMAPT"/>
<sequence length="223" mass="24299">ALVEEYNQSLAADPEFEMAPTVTLRLSEGVSSKVASPEPSSSGFISWDDDSTPTPSQQPSAEEIAELLPCYDLETKLEDHIRRHNDLMKSLTRFAGFSDVIETHLFRAASARKALDRASQEADVTKRAEAVAKVFDLLSRCGEGLAEVQKEVDAFEREWTSLSGEGEVAPKVMRGRAKYLTDVVRTKAEKCRSAVAGIHADGLRALDDIQDCIAQSSTTPPAA</sequence>
<accession>A0A7J6U6K6</accession>
<comment type="caution">
    <text evidence="2">The sequence shown here is derived from an EMBL/GenBank/DDBJ whole genome shotgun (WGS) entry which is preliminary data.</text>
</comment>
<name>A0A7J6U6K6_PEROL</name>
<organism evidence="2 3">
    <name type="scientific">Perkinsus olseni</name>
    <name type="common">Perkinsus atlanticus</name>
    <dbReference type="NCBI Taxonomy" id="32597"/>
    <lineage>
        <taxon>Eukaryota</taxon>
        <taxon>Sar</taxon>
        <taxon>Alveolata</taxon>
        <taxon>Perkinsozoa</taxon>
        <taxon>Perkinsea</taxon>
        <taxon>Perkinsida</taxon>
        <taxon>Perkinsidae</taxon>
        <taxon>Perkinsus</taxon>
    </lineage>
</organism>